<keyword evidence="2" id="KW-1185">Reference proteome</keyword>
<dbReference type="AlphaFoldDB" id="A0A3B4TA12"/>
<evidence type="ECO:0000313" key="2">
    <source>
        <dbReference type="Proteomes" id="UP000261420"/>
    </source>
</evidence>
<dbReference type="Ensembl" id="ENSSDUT00000003014.1">
    <property type="protein sequence ID" value="ENSSDUP00000002941.1"/>
    <property type="gene ID" value="ENSSDUG00000002279.1"/>
</dbReference>
<reference evidence="1" key="1">
    <citation type="submission" date="2025-08" db="UniProtKB">
        <authorList>
            <consortium name="Ensembl"/>
        </authorList>
    </citation>
    <scope>IDENTIFICATION</scope>
</reference>
<dbReference type="Proteomes" id="UP000261420">
    <property type="component" value="Unplaced"/>
</dbReference>
<protein>
    <submittedName>
        <fullName evidence="1">Uncharacterized protein</fullName>
    </submittedName>
</protein>
<dbReference type="GeneTree" id="ENSGT00940000179701"/>
<name>A0A3B4TA12_SERDU</name>
<sequence length="64" mass="7163">MLNNIFPPLNVIIKCVKNLFCALLAFEEGFLSTSNYVGTRHQKSLSASQDHRFINAPESLCHPS</sequence>
<evidence type="ECO:0000313" key="1">
    <source>
        <dbReference type="Ensembl" id="ENSSDUP00000002941.1"/>
    </source>
</evidence>
<accession>A0A3B4TA12</accession>
<organism evidence="1 2">
    <name type="scientific">Seriola dumerili</name>
    <name type="common">Greater amberjack</name>
    <name type="synonym">Caranx dumerili</name>
    <dbReference type="NCBI Taxonomy" id="41447"/>
    <lineage>
        <taxon>Eukaryota</taxon>
        <taxon>Metazoa</taxon>
        <taxon>Chordata</taxon>
        <taxon>Craniata</taxon>
        <taxon>Vertebrata</taxon>
        <taxon>Euteleostomi</taxon>
        <taxon>Actinopterygii</taxon>
        <taxon>Neopterygii</taxon>
        <taxon>Teleostei</taxon>
        <taxon>Neoteleostei</taxon>
        <taxon>Acanthomorphata</taxon>
        <taxon>Carangaria</taxon>
        <taxon>Carangiformes</taxon>
        <taxon>Carangidae</taxon>
        <taxon>Seriola</taxon>
    </lineage>
</organism>
<reference evidence="1" key="2">
    <citation type="submission" date="2025-09" db="UniProtKB">
        <authorList>
            <consortium name="Ensembl"/>
        </authorList>
    </citation>
    <scope>IDENTIFICATION</scope>
</reference>
<proteinExistence type="predicted"/>